<evidence type="ECO:0000313" key="4">
    <source>
        <dbReference type="Proteomes" id="UP000318017"/>
    </source>
</evidence>
<reference evidence="3 4" key="1">
    <citation type="submission" date="2019-02" db="EMBL/GenBank/DDBJ databases">
        <title>Deep-cultivation of Planctomycetes and their phenomic and genomic characterization uncovers novel biology.</title>
        <authorList>
            <person name="Wiegand S."/>
            <person name="Jogler M."/>
            <person name="Boedeker C."/>
            <person name="Pinto D."/>
            <person name="Vollmers J."/>
            <person name="Rivas-Marin E."/>
            <person name="Kohn T."/>
            <person name="Peeters S.H."/>
            <person name="Heuer A."/>
            <person name="Rast P."/>
            <person name="Oberbeckmann S."/>
            <person name="Bunk B."/>
            <person name="Jeske O."/>
            <person name="Meyerdierks A."/>
            <person name="Storesund J.E."/>
            <person name="Kallscheuer N."/>
            <person name="Luecker S."/>
            <person name="Lage O.M."/>
            <person name="Pohl T."/>
            <person name="Merkel B.J."/>
            <person name="Hornburger P."/>
            <person name="Mueller R.-W."/>
            <person name="Bruemmer F."/>
            <person name="Labrenz M."/>
            <person name="Spormann A.M."/>
            <person name="Op den Camp H."/>
            <person name="Overmann J."/>
            <person name="Amann R."/>
            <person name="Jetten M.S.M."/>
            <person name="Mascher T."/>
            <person name="Medema M.H."/>
            <person name="Devos D.P."/>
            <person name="Kaster A.-K."/>
            <person name="Ovreas L."/>
            <person name="Rohde M."/>
            <person name="Galperin M.Y."/>
            <person name="Jogler C."/>
        </authorList>
    </citation>
    <scope>NUCLEOTIDE SEQUENCE [LARGE SCALE GENOMIC DNA]</scope>
    <source>
        <strain evidence="3 4">Q31a</strain>
    </source>
</reference>
<dbReference type="AlphaFoldDB" id="A0A518G8A0"/>
<organism evidence="3 4">
    <name type="scientific">Aureliella helgolandensis</name>
    <dbReference type="NCBI Taxonomy" id="2527968"/>
    <lineage>
        <taxon>Bacteria</taxon>
        <taxon>Pseudomonadati</taxon>
        <taxon>Planctomycetota</taxon>
        <taxon>Planctomycetia</taxon>
        <taxon>Pirellulales</taxon>
        <taxon>Pirellulaceae</taxon>
        <taxon>Aureliella</taxon>
    </lineage>
</organism>
<keyword evidence="2" id="KW-0812">Transmembrane</keyword>
<evidence type="ECO:0000313" key="3">
    <source>
        <dbReference type="EMBL" id="QDV24811.1"/>
    </source>
</evidence>
<dbReference type="EMBL" id="CP036298">
    <property type="protein sequence ID" value="QDV24811.1"/>
    <property type="molecule type" value="Genomic_DNA"/>
</dbReference>
<gene>
    <name evidence="3" type="ORF">Q31a_31330</name>
</gene>
<name>A0A518G8A0_9BACT</name>
<dbReference type="PANTHER" id="PTHR30386">
    <property type="entry name" value="MEMBRANE FUSION SUBUNIT OF EMRAB-TOLC MULTIDRUG EFFLUX PUMP"/>
    <property type="match status" value="1"/>
</dbReference>
<dbReference type="InterPro" id="IPR050739">
    <property type="entry name" value="MFP"/>
</dbReference>
<sequence>MIENRIPPPIEAPLSSTGSTLSTRRMLAPVAYSEAALPSLKLARSSRLARTIGKVLFGLLVLGTILVTFAPWQQSVKGTGNVIAFAPMERQQAIQTPIKGRIVSLGEGIYENAHVQKGDLIVEIADVDPGYLTRLESQLSASQRQLEAAEALLAANERNLEAAKTIVSSVEAQVTAYGIVKVEILAAADATIASAKNKVEAEEQQLLEHEAAFSQVTADYERQKTLFEEEIASQLKFQEAQRKLKEAQAKVEKSKAYVRAAKNDLLSKQSDRKAKEQKAQVDIDYATATLKKAGGDVAKAESDVAKAQSDLTKGQKELLDSETKLARQQSQRIYAPFDGFVTRITPNQSSQILKEGDPICIIVPDTADRAVQIWLDGNDSSLVQPGRHVRLQFDGWPAVQFAGWPSVAVGTFGGKVVSIDATDDGMGKFRILVLPDDVEHEWPDERFLRQGVRANGWVLLDQVPLWYELWRNMNGFPPVVATEEPKGKKPPKLPKP</sequence>
<feature type="transmembrane region" description="Helical" evidence="2">
    <location>
        <begin position="51"/>
        <end position="72"/>
    </location>
</feature>
<keyword evidence="2" id="KW-0472">Membrane</keyword>
<proteinExistence type="predicted"/>
<evidence type="ECO:0000256" key="2">
    <source>
        <dbReference type="SAM" id="Phobius"/>
    </source>
</evidence>
<evidence type="ECO:0008006" key="5">
    <source>
        <dbReference type="Google" id="ProtNLM"/>
    </source>
</evidence>
<feature type="coiled-coil region" evidence="1">
    <location>
        <begin position="237"/>
        <end position="264"/>
    </location>
</feature>
<dbReference type="Proteomes" id="UP000318017">
    <property type="component" value="Chromosome"/>
</dbReference>
<protein>
    <recommendedName>
        <fullName evidence="5">Toxin secretion protein</fullName>
    </recommendedName>
</protein>
<dbReference type="KEGG" id="ahel:Q31a_31330"/>
<accession>A0A518G8A0</accession>
<dbReference type="Gene3D" id="1.10.287.470">
    <property type="entry name" value="Helix hairpin bin"/>
    <property type="match status" value="1"/>
</dbReference>
<dbReference type="PANTHER" id="PTHR30386:SF18">
    <property type="entry name" value="INNER MEMBRANE PROTEIN YIAV-RELATED"/>
    <property type="match status" value="1"/>
</dbReference>
<keyword evidence="2" id="KW-1133">Transmembrane helix</keyword>
<evidence type="ECO:0000256" key="1">
    <source>
        <dbReference type="SAM" id="Coils"/>
    </source>
</evidence>
<keyword evidence="4" id="KW-1185">Reference proteome</keyword>
<feature type="coiled-coil region" evidence="1">
    <location>
        <begin position="132"/>
        <end position="212"/>
    </location>
</feature>
<keyword evidence="1" id="KW-0175">Coiled coil</keyword>